<gene>
    <name evidence="2" type="ORF">llap_5245</name>
</gene>
<feature type="compositionally biased region" description="Polar residues" evidence="1">
    <location>
        <begin position="127"/>
        <end position="137"/>
    </location>
</feature>
<keyword evidence="3" id="KW-1185">Reference proteome</keyword>
<feature type="region of interest" description="Disordered" evidence="1">
    <location>
        <begin position="50"/>
        <end position="141"/>
    </location>
</feature>
<accession>A0A2I0UEG1</accession>
<feature type="compositionally biased region" description="Basic and acidic residues" evidence="1">
    <location>
        <begin position="92"/>
        <end position="107"/>
    </location>
</feature>
<evidence type="ECO:0000313" key="2">
    <source>
        <dbReference type="EMBL" id="PKU44446.1"/>
    </source>
</evidence>
<reference evidence="3" key="2">
    <citation type="submission" date="2017-12" db="EMBL/GenBank/DDBJ databases">
        <title>Genome sequence of the Bar-tailed Godwit (Limosa lapponica baueri).</title>
        <authorList>
            <person name="Lima N.C.B."/>
            <person name="Parody-Merino A.M."/>
            <person name="Battley P.F."/>
            <person name="Fidler A.E."/>
            <person name="Prosdocimi F."/>
        </authorList>
    </citation>
    <scope>NUCLEOTIDE SEQUENCE [LARGE SCALE GENOMIC DNA]</scope>
</reference>
<feature type="compositionally biased region" description="Basic and acidic residues" evidence="1">
    <location>
        <begin position="67"/>
        <end position="76"/>
    </location>
</feature>
<evidence type="ECO:0000313" key="3">
    <source>
        <dbReference type="Proteomes" id="UP000233556"/>
    </source>
</evidence>
<evidence type="ECO:0000256" key="1">
    <source>
        <dbReference type="SAM" id="MobiDB-lite"/>
    </source>
</evidence>
<dbReference type="EMBL" id="KZ505826">
    <property type="protein sequence ID" value="PKU44446.1"/>
    <property type="molecule type" value="Genomic_DNA"/>
</dbReference>
<reference evidence="3" key="1">
    <citation type="submission" date="2017-11" db="EMBL/GenBank/DDBJ databases">
        <authorList>
            <person name="Lima N.C."/>
            <person name="Parody-Merino A.M."/>
            <person name="Battley P.F."/>
            <person name="Fidler A.E."/>
            <person name="Prosdocimi F."/>
        </authorList>
    </citation>
    <scope>NUCLEOTIDE SEQUENCE [LARGE SCALE GENOMIC DNA]</scope>
</reference>
<dbReference type="Proteomes" id="UP000233556">
    <property type="component" value="Unassembled WGS sequence"/>
</dbReference>
<protein>
    <submittedName>
        <fullName evidence="2">Uncharacterized protein</fullName>
    </submittedName>
</protein>
<dbReference type="AlphaFoldDB" id="A0A2I0UEG1"/>
<organism evidence="2 3">
    <name type="scientific">Limosa lapponica baueri</name>
    <dbReference type="NCBI Taxonomy" id="1758121"/>
    <lineage>
        <taxon>Eukaryota</taxon>
        <taxon>Metazoa</taxon>
        <taxon>Chordata</taxon>
        <taxon>Craniata</taxon>
        <taxon>Vertebrata</taxon>
        <taxon>Euteleostomi</taxon>
        <taxon>Archelosauria</taxon>
        <taxon>Archosauria</taxon>
        <taxon>Dinosauria</taxon>
        <taxon>Saurischia</taxon>
        <taxon>Theropoda</taxon>
        <taxon>Coelurosauria</taxon>
        <taxon>Aves</taxon>
        <taxon>Neognathae</taxon>
        <taxon>Neoaves</taxon>
        <taxon>Charadriiformes</taxon>
        <taxon>Scolopacidae</taxon>
        <taxon>Limosa</taxon>
    </lineage>
</organism>
<proteinExistence type="predicted"/>
<feature type="compositionally biased region" description="Polar residues" evidence="1">
    <location>
        <begin position="57"/>
        <end position="66"/>
    </location>
</feature>
<name>A0A2I0UEG1_LIMLA</name>
<sequence>MLWREKSQMCREPAVQKIMKHIIAVLSPVSVWGIKKSSLQRREVFDMAQAAAGSPPGQLSASCGQRNESDDGDKMEMVNLNAGSAPRSLLSPEEKLSQEPEAEDNKPKPHGRPKSGSSHPCAYHGAGNSQPHSTGLNIQKPAKVQNLAPLKSKGFGIKRQNYWAEYFDLE</sequence>